<keyword evidence="2" id="KW-0472">Membrane</keyword>
<feature type="region of interest" description="Disordered" evidence="1">
    <location>
        <begin position="93"/>
        <end position="154"/>
    </location>
</feature>
<reference evidence="4" key="2">
    <citation type="submission" date="2015-01" db="EMBL/GenBank/DDBJ databases">
        <title>Evolutionary Origins and Diversification of the Mycorrhizal Mutualists.</title>
        <authorList>
            <consortium name="DOE Joint Genome Institute"/>
            <consortium name="Mycorrhizal Genomics Consortium"/>
            <person name="Kohler A."/>
            <person name="Kuo A."/>
            <person name="Nagy L.G."/>
            <person name="Floudas D."/>
            <person name="Copeland A."/>
            <person name="Barry K.W."/>
            <person name="Cichocki N."/>
            <person name="Veneault-Fourrey C."/>
            <person name="LaButti K."/>
            <person name="Lindquist E.A."/>
            <person name="Lipzen A."/>
            <person name="Lundell T."/>
            <person name="Morin E."/>
            <person name="Murat C."/>
            <person name="Riley R."/>
            <person name="Ohm R."/>
            <person name="Sun H."/>
            <person name="Tunlid A."/>
            <person name="Henrissat B."/>
            <person name="Grigoriev I.V."/>
            <person name="Hibbett D.S."/>
            <person name="Martin F."/>
        </authorList>
    </citation>
    <scope>NUCLEOTIDE SEQUENCE [LARGE SCALE GENOMIC DNA]</scope>
    <source>
        <strain evidence="4">MAFF 305830</strain>
    </source>
</reference>
<dbReference type="EMBL" id="KN824327">
    <property type="protein sequence ID" value="KIM24186.1"/>
    <property type="molecule type" value="Genomic_DNA"/>
</dbReference>
<evidence type="ECO:0000313" key="3">
    <source>
        <dbReference type="EMBL" id="KIM24186.1"/>
    </source>
</evidence>
<dbReference type="AlphaFoldDB" id="A0A0C3AY99"/>
<gene>
    <name evidence="3" type="ORF">M408DRAFT_27301</name>
</gene>
<feature type="transmembrane region" description="Helical" evidence="2">
    <location>
        <begin position="26"/>
        <end position="49"/>
    </location>
</feature>
<reference evidence="3 4" key="1">
    <citation type="submission" date="2014-04" db="EMBL/GenBank/DDBJ databases">
        <authorList>
            <consortium name="DOE Joint Genome Institute"/>
            <person name="Kuo A."/>
            <person name="Zuccaro A."/>
            <person name="Kohler A."/>
            <person name="Nagy L.G."/>
            <person name="Floudas D."/>
            <person name="Copeland A."/>
            <person name="Barry K.W."/>
            <person name="Cichocki N."/>
            <person name="Veneault-Fourrey C."/>
            <person name="LaButti K."/>
            <person name="Lindquist E.A."/>
            <person name="Lipzen A."/>
            <person name="Lundell T."/>
            <person name="Morin E."/>
            <person name="Murat C."/>
            <person name="Sun H."/>
            <person name="Tunlid A."/>
            <person name="Henrissat B."/>
            <person name="Grigoriev I.V."/>
            <person name="Hibbett D.S."/>
            <person name="Martin F."/>
            <person name="Nordberg H.P."/>
            <person name="Cantor M.N."/>
            <person name="Hua S.X."/>
        </authorList>
    </citation>
    <scope>NUCLEOTIDE SEQUENCE [LARGE SCALE GENOMIC DNA]</scope>
    <source>
        <strain evidence="3 4">MAFF 305830</strain>
    </source>
</reference>
<accession>A0A0C3AY99</accession>
<organism evidence="3 4">
    <name type="scientific">Serendipita vermifera MAFF 305830</name>
    <dbReference type="NCBI Taxonomy" id="933852"/>
    <lineage>
        <taxon>Eukaryota</taxon>
        <taxon>Fungi</taxon>
        <taxon>Dikarya</taxon>
        <taxon>Basidiomycota</taxon>
        <taxon>Agaricomycotina</taxon>
        <taxon>Agaricomycetes</taxon>
        <taxon>Sebacinales</taxon>
        <taxon>Serendipitaceae</taxon>
        <taxon>Serendipita</taxon>
    </lineage>
</organism>
<protein>
    <submittedName>
        <fullName evidence="3">Uncharacterized protein</fullName>
    </submittedName>
</protein>
<dbReference type="HOGENOM" id="CLU_1166454_0_0_1"/>
<evidence type="ECO:0000256" key="2">
    <source>
        <dbReference type="SAM" id="Phobius"/>
    </source>
</evidence>
<feature type="region of interest" description="Disordered" evidence="1">
    <location>
        <begin position="209"/>
        <end position="238"/>
    </location>
</feature>
<sequence length="238" mass="25525">MDRSPMQVSNYDTQPMTHLQLSPTGYTGILVSVVSLYVVCSGIIAYLVWDRLARRKGKRLQENERNDLEHGGIVYKKREQLFTPGTAVAQASPKFETVHLSPAPSSPRSQSSREKQDYEFPLPPKVTNEPGSPSTISSMSPSQGSHCAAEMPSDAGLSIGDRLRNLLMVRESAGNLPDSAELHVAATTLGVNLNGSHSRSSLFTIPEVSTEASPLGSPEITPSPGGLMTNSSRTASSC</sequence>
<feature type="compositionally biased region" description="Polar residues" evidence="1">
    <location>
        <begin position="228"/>
        <end position="238"/>
    </location>
</feature>
<dbReference type="Proteomes" id="UP000054097">
    <property type="component" value="Unassembled WGS sequence"/>
</dbReference>
<keyword evidence="4" id="KW-1185">Reference proteome</keyword>
<keyword evidence="2" id="KW-1133">Transmembrane helix</keyword>
<evidence type="ECO:0000313" key="4">
    <source>
        <dbReference type="Proteomes" id="UP000054097"/>
    </source>
</evidence>
<feature type="compositionally biased region" description="Low complexity" evidence="1">
    <location>
        <begin position="130"/>
        <end position="145"/>
    </location>
</feature>
<name>A0A0C3AY99_SERVB</name>
<proteinExistence type="predicted"/>
<feature type="compositionally biased region" description="Low complexity" evidence="1">
    <location>
        <begin position="101"/>
        <end position="110"/>
    </location>
</feature>
<evidence type="ECO:0000256" key="1">
    <source>
        <dbReference type="SAM" id="MobiDB-lite"/>
    </source>
</evidence>
<keyword evidence="2" id="KW-0812">Transmembrane</keyword>